<dbReference type="InterPro" id="IPR029063">
    <property type="entry name" value="SAM-dependent_MTases_sf"/>
</dbReference>
<dbReference type="InterPro" id="IPR030390">
    <property type="entry name" value="MeTrfase_TrmA_AS"/>
</dbReference>
<feature type="binding site" evidence="4">
    <location>
        <position position="346"/>
    </location>
    <ligand>
        <name>S-adenosyl-L-methionine</name>
        <dbReference type="ChEBI" id="CHEBI:59789"/>
    </ligand>
</feature>
<keyword evidence="8" id="KW-1185">Reference proteome</keyword>
<feature type="active site" evidence="5">
    <location>
        <position position="373"/>
    </location>
</feature>
<protein>
    <submittedName>
        <fullName evidence="7">23S rRNA (Uracil1939-C5)-methyltransferase</fullName>
        <ecNumber evidence="7">2.1.1.190</ecNumber>
    </submittedName>
</protein>
<dbReference type="GO" id="GO:0008168">
    <property type="term" value="F:methyltransferase activity"/>
    <property type="evidence" value="ECO:0007669"/>
    <property type="project" value="UniProtKB-KW"/>
</dbReference>
<dbReference type="PROSITE" id="PS50926">
    <property type="entry name" value="TRAM"/>
    <property type="match status" value="1"/>
</dbReference>
<dbReference type="Gene3D" id="2.40.50.140">
    <property type="entry name" value="Nucleic acid-binding proteins"/>
    <property type="match status" value="1"/>
</dbReference>
<keyword evidence="3 4" id="KW-0949">S-adenosyl-L-methionine</keyword>
<feature type="binding site" evidence="4">
    <location>
        <position position="298"/>
    </location>
    <ligand>
        <name>S-adenosyl-L-methionine</name>
        <dbReference type="ChEBI" id="CHEBI:59789"/>
    </ligand>
</feature>
<dbReference type="Gene3D" id="3.40.50.150">
    <property type="entry name" value="Vaccinia Virus protein VP39"/>
    <property type="match status" value="1"/>
</dbReference>
<dbReference type="PROSITE" id="PS01230">
    <property type="entry name" value="TRMA_1"/>
    <property type="match status" value="1"/>
</dbReference>
<dbReference type="NCBIfam" id="TIGR00479">
    <property type="entry name" value="rumA"/>
    <property type="match status" value="1"/>
</dbReference>
<evidence type="ECO:0000256" key="2">
    <source>
        <dbReference type="ARBA" id="ARBA00022679"/>
    </source>
</evidence>
<dbReference type="Gene3D" id="2.40.50.1070">
    <property type="match status" value="1"/>
</dbReference>
<evidence type="ECO:0000313" key="8">
    <source>
        <dbReference type="Proteomes" id="UP000823201"/>
    </source>
</evidence>
<evidence type="ECO:0000256" key="1">
    <source>
        <dbReference type="ARBA" id="ARBA00022603"/>
    </source>
</evidence>
<sequence>MPGEHARIQVVKTNKDYGYAKILERTETSPDRVAPPCPIFDTCGGCTIQHLAPDAQLAFKRDIVRHALTRIGGLDATDTAPTLGMTDPWDYRNKIQVPVALQNGAFAFGFYRKRSHAIVPMEHCPITDPLIDAIVQTARQIAEEKGIQPYDEQRHRGSLRHIMARIGKQTGEVMVVFVTKTDDLPFRKAFIDGLTSRYPQIKSIVHNVNNRRTNAILGKESRTIWGRDAIYDKIGGITFAISAHSFYQVNPSQTEVLYKKALEFAALTGKETVIDAYCGIGTISLFLAKAAKHVYGVEIVPEAIADARQNAERNGITNASFEAGKAEEVIPAWRAQGIAPDVIVVDPPRKGCDAALLDTMRAMQPQRIVYVSCNPATLARDLKTLTADGLYQVKKIQPVDMFPQTTHVETVVLMSRKDK</sequence>
<comment type="caution">
    <text evidence="7">The sequence shown here is derived from an EMBL/GenBank/DDBJ whole genome shotgun (WGS) entry which is preliminary data.</text>
</comment>
<dbReference type="InterPro" id="IPR010280">
    <property type="entry name" value="U5_MeTrfase_fam"/>
</dbReference>
<feature type="binding site" evidence="4">
    <location>
        <position position="277"/>
    </location>
    <ligand>
        <name>S-adenosyl-L-methionine</name>
        <dbReference type="ChEBI" id="CHEBI:59789"/>
    </ligand>
</feature>
<comment type="similarity">
    <text evidence="4">Belongs to the class I-like SAM-binding methyltransferase superfamily. RNA M5U methyltransferase family.</text>
</comment>
<dbReference type="InterPro" id="IPR030391">
    <property type="entry name" value="MeTrfase_TrmA_CS"/>
</dbReference>
<evidence type="ECO:0000259" key="6">
    <source>
        <dbReference type="PROSITE" id="PS50926"/>
    </source>
</evidence>
<accession>A0ABS2Q7I7</accession>
<keyword evidence="1 4" id="KW-0489">Methyltransferase</keyword>
<evidence type="ECO:0000313" key="7">
    <source>
        <dbReference type="EMBL" id="MBM7657566.1"/>
    </source>
</evidence>
<evidence type="ECO:0000256" key="4">
    <source>
        <dbReference type="PROSITE-ProRule" id="PRU01024"/>
    </source>
</evidence>
<reference evidence="7 8" key="1">
    <citation type="submission" date="2021-01" db="EMBL/GenBank/DDBJ databases">
        <title>Genomic Encyclopedia of Type Strains, Phase IV (KMG-IV): sequencing the most valuable type-strain genomes for metagenomic binning, comparative biology and taxonomic classification.</title>
        <authorList>
            <person name="Goeker M."/>
        </authorList>
    </citation>
    <scope>NUCLEOTIDE SEQUENCE [LARGE SCALE GENOMIC DNA]</scope>
    <source>
        <strain evidence="7 8">DSM 100968</strain>
    </source>
</reference>
<dbReference type="PROSITE" id="PS01231">
    <property type="entry name" value="TRMA_2"/>
    <property type="match status" value="1"/>
</dbReference>
<feature type="active site" description="Nucleophile" evidence="4">
    <location>
        <position position="373"/>
    </location>
</feature>
<evidence type="ECO:0000256" key="3">
    <source>
        <dbReference type="ARBA" id="ARBA00022691"/>
    </source>
</evidence>
<dbReference type="EC" id="2.1.1.190" evidence="7"/>
<feature type="binding site" evidence="4">
    <location>
        <position position="248"/>
    </location>
    <ligand>
        <name>S-adenosyl-L-methionine</name>
        <dbReference type="ChEBI" id="CHEBI:59789"/>
    </ligand>
</feature>
<dbReference type="PROSITE" id="PS51687">
    <property type="entry name" value="SAM_MT_RNA_M5U"/>
    <property type="match status" value="1"/>
</dbReference>
<dbReference type="PANTHER" id="PTHR11061:SF30">
    <property type="entry name" value="TRNA (URACIL(54)-C(5))-METHYLTRANSFERASE"/>
    <property type="match status" value="1"/>
</dbReference>
<organism evidence="7 8">
    <name type="scientific">Sporolactobacillus spathodeae</name>
    <dbReference type="NCBI Taxonomy" id="1465502"/>
    <lineage>
        <taxon>Bacteria</taxon>
        <taxon>Bacillati</taxon>
        <taxon>Bacillota</taxon>
        <taxon>Bacilli</taxon>
        <taxon>Bacillales</taxon>
        <taxon>Sporolactobacillaceae</taxon>
        <taxon>Sporolactobacillus</taxon>
    </lineage>
</organism>
<feature type="domain" description="TRAM" evidence="6">
    <location>
        <begin position="1"/>
        <end position="24"/>
    </location>
</feature>
<gene>
    <name evidence="7" type="ORF">JOC27_001015</name>
</gene>
<evidence type="ECO:0000256" key="5">
    <source>
        <dbReference type="PROSITE-ProRule" id="PRU10015"/>
    </source>
</evidence>
<dbReference type="Proteomes" id="UP000823201">
    <property type="component" value="Unassembled WGS sequence"/>
</dbReference>
<proteinExistence type="inferred from homology"/>
<dbReference type="GO" id="GO:0032259">
    <property type="term" value="P:methylation"/>
    <property type="evidence" value="ECO:0007669"/>
    <property type="project" value="UniProtKB-KW"/>
</dbReference>
<dbReference type="InterPro" id="IPR002792">
    <property type="entry name" value="TRAM_dom"/>
</dbReference>
<dbReference type="InterPro" id="IPR012340">
    <property type="entry name" value="NA-bd_OB-fold"/>
</dbReference>
<dbReference type="PANTHER" id="PTHR11061">
    <property type="entry name" value="RNA M5U METHYLTRANSFERASE"/>
    <property type="match status" value="1"/>
</dbReference>
<name>A0ABS2Q7I7_9BACL</name>
<dbReference type="EMBL" id="JAFBEV010000006">
    <property type="protein sequence ID" value="MBM7657566.1"/>
    <property type="molecule type" value="Genomic_DNA"/>
</dbReference>
<dbReference type="SUPFAM" id="SSF53335">
    <property type="entry name" value="S-adenosyl-L-methionine-dependent methyltransferases"/>
    <property type="match status" value="1"/>
</dbReference>
<dbReference type="CDD" id="cd02440">
    <property type="entry name" value="AdoMet_MTases"/>
    <property type="match status" value="1"/>
</dbReference>
<dbReference type="Pfam" id="PF05958">
    <property type="entry name" value="tRNA_U5-meth_tr"/>
    <property type="match status" value="1"/>
</dbReference>
<keyword evidence="2 4" id="KW-0808">Transferase</keyword>